<evidence type="ECO:0000256" key="6">
    <source>
        <dbReference type="ARBA" id="ARBA00039017"/>
    </source>
</evidence>
<dbReference type="Gene3D" id="3.40.50.850">
    <property type="entry name" value="Isochorismatase-like"/>
    <property type="match status" value="1"/>
</dbReference>
<dbReference type="OMA" id="HPPNHTS"/>
<dbReference type="Proteomes" id="UP000001744">
    <property type="component" value="Unassembled WGS sequence"/>
</dbReference>
<dbReference type="PANTHER" id="PTHR11080:SF2">
    <property type="entry name" value="LD05707P"/>
    <property type="match status" value="1"/>
</dbReference>
<dbReference type="JaponicusDB" id="SJAG_04467">
    <property type="gene designation" value="pnc1"/>
</dbReference>
<dbReference type="HOGENOM" id="CLU_068979_13_0_1"/>
<dbReference type="GO" id="GO:0046872">
    <property type="term" value="F:metal ion binding"/>
    <property type="evidence" value="ECO:0007669"/>
    <property type="project" value="UniProtKB-KW"/>
</dbReference>
<dbReference type="RefSeq" id="XP_002175564.1">
    <property type="nucleotide sequence ID" value="XM_002175528.2"/>
</dbReference>
<dbReference type="GO" id="GO:0019363">
    <property type="term" value="P:pyridine nucleotide biosynthetic process"/>
    <property type="evidence" value="ECO:0007669"/>
    <property type="project" value="UniProtKB-KW"/>
</dbReference>
<dbReference type="SUPFAM" id="SSF52499">
    <property type="entry name" value="Isochorismatase-like hydrolases"/>
    <property type="match status" value="1"/>
</dbReference>
<feature type="domain" description="Isochorismatase-like" evidence="8">
    <location>
        <begin position="5"/>
        <end position="210"/>
    </location>
</feature>
<keyword evidence="11" id="KW-1185">Reference proteome</keyword>
<dbReference type="EC" id="3.5.1.19" evidence="6"/>
<evidence type="ECO:0000256" key="2">
    <source>
        <dbReference type="ARBA" id="ARBA00022642"/>
    </source>
</evidence>
<dbReference type="EMBL" id="KE651168">
    <property type="protein sequence ID" value="EEB09271.1"/>
    <property type="molecule type" value="Genomic_DNA"/>
</dbReference>
<dbReference type="InterPro" id="IPR052347">
    <property type="entry name" value="Isochorismatase_Nicotinamidase"/>
</dbReference>
<name>B6K6W7_SCHJY</name>
<dbReference type="InterPro" id="IPR000868">
    <property type="entry name" value="Isochorismatase-like_dom"/>
</dbReference>
<keyword evidence="2" id="KW-0662">Pyridine nucleotide biosynthesis</keyword>
<keyword evidence="3" id="KW-0479">Metal-binding</keyword>
<evidence type="ECO:0000256" key="4">
    <source>
        <dbReference type="ARBA" id="ARBA00022801"/>
    </source>
</evidence>
<dbReference type="PANTHER" id="PTHR11080">
    <property type="entry name" value="PYRAZINAMIDASE/NICOTINAMIDASE"/>
    <property type="match status" value="1"/>
</dbReference>
<dbReference type="STRING" id="402676.B6K6W7"/>
<sequence>MTTKTALIIVDVQNDFVLDDAPLKVNGVADIIPNINSLYKAHHWDFIVATKDFHPANHVSFAATHGPSYKPFTSSITVEAYGLKYEQRLWPVHSVSNTPGSEFYEGLDTSAIQDVVYKGTDPKVDSYSGFFDAAGKSTGLREKLDSKGITDVVVVGIAGDYCVRATATDSQKFFKTTVLTDCIKSLTEESEKKTIAELKLLGIKFITSDQLTN</sequence>
<evidence type="ECO:0000256" key="5">
    <source>
        <dbReference type="ARBA" id="ARBA00037900"/>
    </source>
</evidence>
<evidence type="ECO:0000313" key="11">
    <source>
        <dbReference type="Proteomes" id="UP000001744"/>
    </source>
</evidence>
<dbReference type="AlphaFoldDB" id="B6K6W7"/>
<evidence type="ECO:0000259" key="8">
    <source>
        <dbReference type="Pfam" id="PF00857"/>
    </source>
</evidence>
<evidence type="ECO:0000313" key="10">
    <source>
        <dbReference type="JaponicusDB" id="SJAG_04467"/>
    </source>
</evidence>
<dbReference type="InterPro" id="IPR036380">
    <property type="entry name" value="Isochorismatase-like_sf"/>
</dbReference>
<dbReference type="VEuPathDB" id="FungiDB:SJAG_04467"/>
<dbReference type="Pfam" id="PF00857">
    <property type="entry name" value="Isochorismatase"/>
    <property type="match status" value="1"/>
</dbReference>
<gene>
    <name evidence="10" type="primary">pnc1</name>
    <name evidence="9" type="ORF">SJAG_04467</name>
</gene>
<comment type="similarity">
    <text evidence="1">Belongs to the isochorismatase family.</text>
</comment>
<dbReference type="GeneID" id="7051834"/>
<proteinExistence type="inferred from homology"/>
<evidence type="ECO:0000256" key="7">
    <source>
        <dbReference type="ARBA" id="ARBA00043224"/>
    </source>
</evidence>
<keyword evidence="4" id="KW-0378">Hydrolase</keyword>
<comment type="pathway">
    <text evidence="5">Cofactor biosynthesis; nicotinate biosynthesis; nicotinate from nicotinamide: step 1/1.</text>
</comment>
<accession>B6K6W7</accession>
<evidence type="ECO:0000256" key="1">
    <source>
        <dbReference type="ARBA" id="ARBA00006336"/>
    </source>
</evidence>
<reference evidence="9 11" key="1">
    <citation type="journal article" date="2011" name="Science">
        <title>Comparative functional genomics of the fission yeasts.</title>
        <authorList>
            <person name="Rhind N."/>
            <person name="Chen Z."/>
            <person name="Yassour M."/>
            <person name="Thompson D.A."/>
            <person name="Haas B.J."/>
            <person name="Habib N."/>
            <person name="Wapinski I."/>
            <person name="Roy S."/>
            <person name="Lin M.F."/>
            <person name="Heiman D.I."/>
            <person name="Young S.K."/>
            <person name="Furuya K."/>
            <person name="Guo Y."/>
            <person name="Pidoux A."/>
            <person name="Chen H.M."/>
            <person name="Robbertse B."/>
            <person name="Goldberg J.M."/>
            <person name="Aoki K."/>
            <person name="Bayne E.H."/>
            <person name="Berlin A.M."/>
            <person name="Desjardins C.A."/>
            <person name="Dobbs E."/>
            <person name="Dukaj L."/>
            <person name="Fan L."/>
            <person name="FitzGerald M.G."/>
            <person name="French C."/>
            <person name="Gujja S."/>
            <person name="Hansen K."/>
            <person name="Keifenheim D."/>
            <person name="Levin J.Z."/>
            <person name="Mosher R.A."/>
            <person name="Mueller C.A."/>
            <person name="Pfiffner J."/>
            <person name="Priest M."/>
            <person name="Russ C."/>
            <person name="Smialowska A."/>
            <person name="Swoboda P."/>
            <person name="Sykes S.M."/>
            <person name="Vaughn M."/>
            <person name="Vengrova S."/>
            <person name="Yoder R."/>
            <person name="Zeng Q."/>
            <person name="Allshire R."/>
            <person name="Baulcombe D."/>
            <person name="Birren B.W."/>
            <person name="Brown W."/>
            <person name="Ekwall K."/>
            <person name="Kellis M."/>
            <person name="Leatherwood J."/>
            <person name="Levin H."/>
            <person name="Margalit H."/>
            <person name="Martienssen R."/>
            <person name="Nieduszynski C.A."/>
            <person name="Spatafora J.W."/>
            <person name="Friedman N."/>
            <person name="Dalgaard J.Z."/>
            <person name="Baumann P."/>
            <person name="Niki H."/>
            <person name="Regev A."/>
            <person name="Nusbaum C."/>
        </authorList>
    </citation>
    <scope>NUCLEOTIDE SEQUENCE [LARGE SCALE GENOMIC DNA]</scope>
    <source>
        <strain evidence="11">yFS275 / FY16936</strain>
    </source>
</reference>
<evidence type="ECO:0000256" key="3">
    <source>
        <dbReference type="ARBA" id="ARBA00022723"/>
    </source>
</evidence>
<protein>
    <recommendedName>
        <fullName evidence="6">nicotinamidase</fullName>
        <ecNumber evidence="6">3.5.1.19</ecNumber>
    </recommendedName>
    <alternativeName>
        <fullName evidence="7">Nicotinamide deamidase</fullName>
    </alternativeName>
</protein>
<organism evidence="9 11">
    <name type="scientific">Schizosaccharomyces japonicus (strain yFS275 / FY16936)</name>
    <name type="common">Fission yeast</name>
    <dbReference type="NCBI Taxonomy" id="402676"/>
    <lineage>
        <taxon>Eukaryota</taxon>
        <taxon>Fungi</taxon>
        <taxon>Dikarya</taxon>
        <taxon>Ascomycota</taxon>
        <taxon>Taphrinomycotina</taxon>
        <taxon>Schizosaccharomycetes</taxon>
        <taxon>Schizosaccharomycetales</taxon>
        <taxon>Schizosaccharomycetaceae</taxon>
        <taxon>Schizosaccharomyces</taxon>
    </lineage>
</organism>
<dbReference type="eggNOG" id="KOG4003">
    <property type="taxonomic scope" value="Eukaryota"/>
</dbReference>
<evidence type="ECO:0000313" key="9">
    <source>
        <dbReference type="EMBL" id="EEB09271.1"/>
    </source>
</evidence>
<dbReference type="GO" id="GO:0008936">
    <property type="term" value="F:nicotinamidase activity"/>
    <property type="evidence" value="ECO:0007669"/>
    <property type="project" value="UniProtKB-EC"/>
</dbReference>